<accession>A0ABX9ZRJ2</accession>
<dbReference type="Proteomes" id="UP000270216">
    <property type="component" value="Unassembled WGS sequence"/>
</dbReference>
<evidence type="ECO:0000259" key="1">
    <source>
        <dbReference type="Pfam" id="PF14819"/>
    </source>
</evidence>
<dbReference type="Pfam" id="PF14819">
    <property type="entry name" value="QueF_N"/>
    <property type="match status" value="1"/>
</dbReference>
<sequence>MVIIGHRGTLQHLAAARGYDLWNHYEVAWLDIHHRPQIAAVKLVIPCDSPICWRCRTRIATSSRCVPRPSTRPTPLKPMWRVSYRAACRPTILYARHP</sequence>
<keyword evidence="3" id="KW-1185">Reference proteome</keyword>
<dbReference type="InterPro" id="IPR029139">
    <property type="entry name" value="QueF_N"/>
</dbReference>
<dbReference type="Gene3D" id="3.30.1130.10">
    <property type="match status" value="1"/>
</dbReference>
<name>A0ABX9ZRJ2_9BURK</name>
<dbReference type="InterPro" id="IPR043133">
    <property type="entry name" value="GTP-CH-I_C/QueF"/>
</dbReference>
<comment type="caution">
    <text evidence="2">The sequence shown here is derived from an EMBL/GenBank/DDBJ whole genome shotgun (WGS) entry which is preliminary data.</text>
</comment>
<organism evidence="2 3">
    <name type="scientific">Pandoraea apista</name>
    <dbReference type="NCBI Taxonomy" id="93218"/>
    <lineage>
        <taxon>Bacteria</taxon>
        <taxon>Pseudomonadati</taxon>
        <taxon>Pseudomonadota</taxon>
        <taxon>Betaproteobacteria</taxon>
        <taxon>Burkholderiales</taxon>
        <taxon>Burkholderiaceae</taxon>
        <taxon>Pandoraea</taxon>
    </lineage>
</organism>
<feature type="domain" description="NADPH-dependent 7-cyano-7-deazaguanine reductase N-terminal" evidence="1">
    <location>
        <begin position="17"/>
        <end position="50"/>
    </location>
</feature>
<protein>
    <recommendedName>
        <fullName evidence="1">NADPH-dependent 7-cyano-7-deazaguanine reductase N-terminal domain-containing protein</fullName>
    </recommendedName>
</protein>
<dbReference type="EMBL" id="RWHX01000011">
    <property type="protein sequence ID" value="RSK82922.1"/>
    <property type="molecule type" value="Genomic_DNA"/>
</dbReference>
<evidence type="ECO:0000313" key="3">
    <source>
        <dbReference type="Proteomes" id="UP000270216"/>
    </source>
</evidence>
<proteinExistence type="predicted"/>
<reference evidence="2 3" key="1">
    <citation type="submission" date="2018-12" db="EMBL/GenBank/DDBJ databases">
        <title>Whole genome sequence of a Pandoraea apista isolate from a patient with cystic fibrosis.</title>
        <authorList>
            <person name="Kenna D.T."/>
            <person name="Turton J.F."/>
        </authorList>
    </citation>
    <scope>NUCLEOTIDE SEQUENCE [LARGE SCALE GENOMIC DNA]</scope>
    <source>
        <strain evidence="2 3">Pa13324</strain>
    </source>
</reference>
<evidence type="ECO:0000313" key="2">
    <source>
        <dbReference type="EMBL" id="RSK82922.1"/>
    </source>
</evidence>
<gene>
    <name evidence="2" type="ORF">EJE83_08700</name>
</gene>